<evidence type="ECO:0000313" key="7">
    <source>
        <dbReference type="Proteomes" id="UP000431401"/>
    </source>
</evidence>
<proteinExistence type="predicted"/>
<dbReference type="NCBIfam" id="NF033788">
    <property type="entry name" value="HTH_metalloreg"/>
    <property type="match status" value="1"/>
</dbReference>
<comment type="caution">
    <text evidence="6">The sequence shown here is derived from an EMBL/GenBank/DDBJ whole genome shotgun (WGS) entry which is preliminary data.</text>
</comment>
<evidence type="ECO:0000256" key="2">
    <source>
        <dbReference type="ARBA" id="ARBA00023125"/>
    </source>
</evidence>
<dbReference type="SUPFAM" id="SSF46785">
    <property type="entry name" value="Winged helix' DNA-binding domain"/>
    <property type="match status" value="1"/>
</dbReference>
<evidence type="ECO:0000256" key="3">
    <source>
        <dbReference type="ARBA" id="ARBA00023163"/>
    </source>
</evidence>
<dbReference type="PRINTS" id="PR00778">
    <property type="entry name" value="HTHARSR"/>
</dbReference>
<dbReference type="SMART" id="SM00418">
    <property type="entry name" value="HTH_ARSR"/>
    <property type="match status" value="1"/>
</dbReference>
<dbReference type="PANTHER" id="PTHR33154">
    <property type="entry name" value="TRANSCRIPTIONAL REGULATOR, ARSR FAMILY"/>
    <property type="match status" value="1"/>
</dbReference>
<name>A0A7K0DHE1_9NOCA</name>
<protein>
    <recommendedName>
        <fullName evidence="5">HTH arsR-type domain-containing protein</fullName>
    </recommendedName>
</protein>
<dbReference type="GO" id="GO:0003700">
    <property type="term" value="F:DNA-binding transcription factor activity"/>
    <property type="evidence" value="ECO:0007669"/>
    <property type="project" value="InterPro"/>
</dbReference>
<dbReference type="OrthoDB" id="9806976at2"/>
<gene>
    <name evidence="6" type="ORF">NRB56_07860</name>
</gene>
<accession>A0A7K0DHE1</accession>
<dbReference type="RefSeq" id="WP_153339144.1">
    <property type="nucleotide sequence ID" value="NZ_WEGI01000002.1"/>
</dbReference>
<dbReference type="InterPro" id="IPR011991">
    <property type="entry name" value="ArsR-like_HTH"/>
</dbReference>
<sequence>MARRVESTTTDQVFAALANPTRREILDLLLAGERTVQAIAERFDMTRPSVSEHLRVLLDGGLVAEEKRGRYRYYRIEPEPLHELQTWLGPFERFWRQRLRALGAVLDGMPDPEPLAGETLHDRTEPDR</sequence>
<dbReference type="InterPro" id="IPR051081">
    <property type="entry name" value="HTH_MetalResp_TranReg"/>
</dbReference>
<dbReference type="PROSITE" id="PS50987">
    <property type="entry name" value="HTH_ARSR_2"/>
    <property type="match status" value="1"/>
</dbReference>
<dbReference type="InterPro" id="IPR036388">
    <property type="entry name" value="WH-like_DNA-bd_sf"/>
</dbReference>
<dbReference type="GO" id="GO:0003677">
    <property type="term" value="F:DNA binding"/>
    <property type="evidence" value="ECO:0007669"/>
    <property type="project" value="UniProtKB-KW"/>
</dbReference>
<dbReference type="Gene3D" id="1.10.10.10">
    <property type="entry name" value="Winged helix-like DNA-binding domain superfamily/Winged helix DNA-binding domain"/>
    <property type="match status" value="1"/>
</dbReference>
<dbReference type="CDD" id="cd00090">
    <property type="entry name" value="HTH_ARSR"/>
    <property type="match status" value="1"/>
</dbReference>
<evidence type="ECO:0000259" key="5">
    <source>
        <dbReference type="PROSITE" id="PS50987"/>
    </source>
</evidence>
<reference evidence="6 7" key="1">
    <citation type="submission" date="2019-10" db="EMBL/GenBank/DDBJ databases">
        <title>Nocardia macrotermitis sp. nov. and Nocardia aurantia sp. nov., isolated from the gut of fungus growing-termite Macrotermes natalensis.</title>
        <authorList>
            <person name="Benndorf R."/>
            <person name="Schwitalla J."/>
            <person name="Martin K."/>
            <person name="De Beer W."/>
            <person name="Kaster A.-K."/>
            <person name="Vollmers J."/>
            <person name="Poulsen M."/>
            <person name="Beemelmanns C."/>
        </authorList>
    </citation>
    <scope>NUCLEOTIDE SEQUENCE [LARGE SCALE GENOMIC DNA]</scope>
    <source>
        <strain evidence="6 7">RB56</strain>
    </source>
</reference>
<evidence type="ECO:0000256" key="1">
    <source>
        <dbReference type="ARBA" id="ARBA00023015"/>
    </source>
</evidence>
<dbReference type="InterPro" id="IPR001845">
    <property type="entry name" value="HTH_ArsR_DNA-bd_dom"/>
</dbReference>
<feature type="compositionally biased region" description="Basic and acidic residues" evidence="4">
    <location>
        <begin position="119"/>
        <end position="128"/>
    </location>
</feature>
<keyword evidence="1" id="KW-0805">Transcription regulation</keyword>
<feature type="region of interest" description="Disordered" evidence="4">
    <location>
        <begin position="108"/>
        <end position="128"/>
    </location>
</feature>
<organism evidence="6 7">
    <name type="scientific">Nocardia aurantia</name>
    <dbReference type="NCBI Taxonomy" id="2585199"/>
    <lineage>
        <taxon>Bacteria</taxon>
        <taxon>Bacillati</taxon>
        <taxon>Actinomycetota</taxon>
        <taxon>Actinomycetes</taxon>
        <taxon>Mycobacteriales</taxon>
        <taxon>Nocardiaceae</taxon>
        <taxon>Nocardia</taxon>
    </lineage>
</organism>
<keyword evidence="7" id="KW-1185">Reference proteome</keyword>
<dbReference type="AlphaFoldDB" id="A0A7K0DHE1"/>
<dbReference type="Proteomes" id="UP000431401">
    <property type="component" value="Unassembled WGS sequence"/>
</dbReference>
<keyword evidence="3" id="KW-0804">Transcription</keyword>
<dbReference type="EMBL" id="WEGI01000002">
    <property type="protein sequence ID" value="MQY25230.1"/>
    <property type="molecule type" value="Genomic_DNA"/>
</dbReference>
<dbReference type="PANTHER" id="PTHR33154:SF33">
    <property type="entry name" value="TRANSCRIPTIONAL REPRESSOR SDPR"/>
    <property type="match status" value="1"/>
</dbReference>
<feature type="domain" description="HTH arsR-type" evidence="5">
    <location>
        <begin position="2"/>
        <end position="98"/>
    </location>
</feature>
<evidence type="ECO:0000256" key="4">
    <source>
        <dbReference type="SAM" id="MobiDB-lite"/>
    </source>
</evidence>
<evidence type="ECO:0000313" key="6">
    <source>
        <dbReference type="EMBL" id="MQY25230.1"/>
    </source>
</evidence>
<keyword evidence="2" id="KW-0238">DNA-binding</keyword>
<dbReference type="Pfam" id="PF12840">
    <property type="entry name" value="HTH_20"/>
    <property type="match status" value="1"/>
</dbReference>
<dbReference type="InterPro" id="IPR036390">
    <property type="entry name" value="WH_DNA-bd_sf"/>
</dbReference>